<protein>
    <recommendedName>
        <fullName evidence="5 7">Uracil-DNA glycosylase</fullName>
        <shortName evidence="5">UDG</shortName>
        <ecNumber evidence="5 7">3.2.2.27</ecNumber>
    </recommendedName>
</protein>
<evidence type="ECO:0000256" key="3">
    <source>
        <dbReference type="ARBA" id="ARBA00022801"/>
    </source>
</evidence>
<evidence type="ECO:0000256" key="6">
    <source>
        <dbReference type="PROSITE-ProRule" id="PRU10072"/>
    </source>
</evidence>
<dbReference type="NCBIfam" id="NF003592">
    <property type="entry name" value="PRK05254.1-5"/>
    <property type="match status" value="1"/>
</dbReference>
<dbReference type="NCBIfam" id="NF003591">
    <property type="entry name" value="PRK05254.1-4"/>
    <property type="match status" value="1"/>
</dbReference>
<feature type="chain" id="PRO_5042570247" description="Uracil-DNA glycosylase" evidence="8">
    <location>
        <begin position="25"/>
        <end position="225"/>
    </location>
</feature>
<dbReference type="PROSITE" id="PS00130">
    <property type="entry name" value="U_DNA_GLYCOSYLASE"/>
    <property type="match status" value="1"/>
</dbReference>
<evidence type="ECO:0000256" key="7">
    <source>
        <dbReference type="RuleBase" id="RU003780"/>
    </source>
</evidence>
<dbReference type="SMART" id="SM00986">
    <property type="entry name" value="UDG"/>
    <property type="match status" value="1"/>
</dbReference>
<proteinExistence type="inferred from homology"/>
<feature type="active site" description="Proton acceptor" evidence="5 6">
    <location>
        <position position="59"/>
    </location>
</feature>
<dbReference type="SMART" id="SM00987">
    <property type="entry name" value="UreE_C"/>
    <property type="match status" value="1"/>
</dbReference>
<dbReference type="GO" id="GO:0005739">
    <property type="term" value="C:mitochondrion"/>
    <property type="evidence" value="ECO:0007669"/>
    <property type="project" value="UniProtKB-SubCell"/>
</dbReference>
<keyword evidence="4 5" id="KW-0234">DNA repair</keyword>
<dbReference type="InterPro" id="IPR002043">
    <property type="entry name" value="UDG_fam1"/>
</dbReference>
<evidence type="ECO:0000256" key="5">
    <source>
        <dbReference type="HAMAP-Rule" id="MF_03166"/>
    </source>
</evidence>
<comment type="similarity">
    <text evidence="1 5 7">Belongs to the uracil-DNA glycosylase (UDG) superfamily. UNG family.</text>
</comment>
<comment type="subcellular location">
    <subcellularLocation>
        <location evidence="5">Mitochondrion</location>
    </subcellularLocation>
    <subcellularLocation>
        <location evidence="5">Nucleus</location>
    </subcellularLocation>
</comment>
<dbReference type="Gene3D" id="3.40.470.10">
    <property type="entry name" value="Uracil-DNA glycosylase-like domain"/>
    <property type="match status" value="1"/>
</dbReference>
<dbReference type="PANTHER" id="PTHR11264:SF0">
    <property type="entry name" value="URACIL-DNA GLYCOSYLASE"/>
    <property type="match status" value="1"/>
</dbReference>
<name>A0AAJ7XJD2_PETMA</name>
<sequence length="225" mass="24531">MKRGYFHKVLAVVVVVVGLKEFVAEERRRHVVYPEPANVFTWTHLCRPSQVRVVILGQDPYHGPGQAHGLSFSVPRGVPPPPSLLNVFREVARGGGGGGEATPPSRPPHGDLTAWAQQGVLLLNAVLTVRAGQANSHRGRGWELLTGAVISWLNRNRTGLVFLLWGADAQRCGASINRSLHHVLTAPHPSPLSAHRGFLGCGHFSRTNSILQAQRLPPIDWLIHS</sequence>
<keyword evidence="8" id="KW-0732">Signal</keyword>
<dbReference type="InterPro" id="IPR005122">
    <property type="entry name" value="Uracil-DNA_glycosylase-like"/>
</dbReference>
<dbReference type="NCBIfam" id="NF003588">
    <property type="entry name" value="PRK05254.1-1"/>
    <property type="match status" value="1"/>
</dbReference>
<evidence type="ECO:0000313" key="10">
    <source>
        <dbReference type="Proteomes" id="UP001318040"/>
    </source>
</evidence>
<dbReference type="GO" id="GO:0004844">
    <property type="term" value="F:uracil DNA N-glycosylase activity"/>
    <property type="evidence" value="ECO:0007669"/>
    <property type="project" value="UniProtKB-UniRule"/>
</dbReference>
<keyword evidence="5" id="KW-0539">Nucleus</keyword>
<evidence type="ECO:0000256" key="1">
    <source>
        <dbReference type="ARBA" id="ARBA00008184"/>
    </source>
</evidence>
<keyword evidence="10" id="KW-1185">Reference proteome</keyword>
<keyword evidence="3 5" id="KW-0378">Hydrolase</keyword>
<dbReference type="Pfam" id="PF03167">
    <property type="entry name" value="UDG"/>
    <property type="match status" value="1"/>
</dbReference>
<feature type="domain" description="Uracil-DNA glycosylase-like" evidence="9">
    <location>
        <begin position="44"/>
        <end position="211"/>
    </location>
</feature>
<dbReference type="HAMAP" id="MF_00148">
    <property type="entry name" value="UDG"/>
    <property type="match status" value="1"/>
</dbReference>
<gene>
    <name evidence="5 11" type="primary">UNG</name>
    <name evidence="5" type="synonym">UNG1</name>
</gene>
<reference evidence="11" key="1">
    <citation type="submission" date="2025-08" db="UniProtKB">
        <authorList>
            <consortium name="RefSeq"/>
        </authorList>
    </citation>
    <scope>IDENTIFICATION</scope>
    <source>
        <tissue evidence="11">Sperm</tissue>
    </source>
</reference>
<dbReference type="EC" id="3.2.2.27" evidence="5 7"/>
<feature type="signal peptide" evidence="8">
    <location>
        <begin position="1"/>
        <end position="24"/>
    </location>
</feature>
<accession>A0AAJ7XJD2</accession>
<dbReference type="GO" id="GO:0097510">
    <property type="term" value="P:base-excision repair, AP site formation via deaminated base removal"/>
    <property type="evidence" value="ECO:0007669"/>
    <property type="project" value="TreeGrafter"/>
</dbReference>
<keyword evidence="2 5" id="KW-0227">DNA damage</keyword>
<dbReference type="KEGG" id="pmrn:116958111"/>
<dbReference type="GO" id="GO:0005634">
    <property type="term" value="C:nucleus"/>
    <property type="evidence" value="ECO:0007669"/>
    <property type="project" value="UniProtKB-SubCell"/>
</dbReference>
<dbReference type="NCBIfam" id="NF003589">
    <property type="entry name" value="PRK05254.1-2"/>
    <property type="match status" value="1"/>
</dbReference>
<organism evidence="10 11">
    <name type="scientific">Petromyzon marinus</name>
    <name type="common">Sea lamprey</name>
    <dbReference type="NCBI Taxonomy" id="7757"/>
    <lineage>
        <taxon>Eukaryota</taxon>
        <taxon>Metazoa</taxon>
        <taxon>Chordata</taxon>
        <taxon>Craniata</taxon>
        <taxon>Vertebrata</taxon>
        <taxon>Cyclostomata</taxon>
        <taxon>Hyperoartia</taxon>
        <taxon>Petromyzontiformes</taxon>
        <taxon>Petromyzontidae</taxon>
        <taxon>Petromyzon</taxon>
    </lineage>
</organism>
<dbReference type="RefSeq" id="XP_032836495.1">
    <property type="nucleotide sequence ID" value="XM_032980604.1"/>
</dbReference>
<keyword evidence="5" id="KW-0496">Mitochondrion</keyword>
<dbReference type="Proteomes" id="UP001318040">
    <property type="component" value="Chromosome 72"/>
</dbReference>
<comment type="function">
    <text evidence="5 7">Excises uracil residues from the DNA which can arise as a result of misincorporation of dUMP residues by DNA polymerase or due to deamination of cytosine.</text>
</comment>
<evidence type="ECO:0000259" key="9">
    <source>
        <dbReference type="SMART" id="SM00986"/>
    </source>
</evidence>
<comment type="catalytic activity">
    <reaction evidence="5 7">
        <text>Hydrolyzes single-stranded DNA or mismatched double-stranded DNA and polynucleotides, releasing free uracil.</text>
        <dbReference type="EC" id="3.2.2.27"/>
    </reaction>
</comment>
<dbReference type="InterPro" id="IPR018085">
    <property type="entry name" value="Ura-DNA_Glyclase_AS"/>
</dbReference>
<dbReference type="CDD" id="cd10027">
    <property type="entry name" value="UDG-F1-like"/>
    <property type="match status" value="1"/>
</dbReference>
<evidence type="ECO:0000256" key="2">
    <source>
        <dbReference type="ARBA" id="ARBA00022763"/>
    </source>
</evidence>
<evidence type="ECO:0000313" key="11">
    <source>
        <dbReference type="RefSeq" id="XP_032836495.1"/>
    </source>
</evidence>
<dbReference type="PANTHER" id="PTHR11264">
    <property type="entry name" value="URACIL-DNA GLYCOSYLASE"/>
    <property type="match status" value="1"/>
</dbReference>
<dbReference type="AlphaFoldDB" id="A0AAJ7XJD2"/>
<evidence type="ECO:0000256" key="4">
    <source>
        <dbReference type="ARBA" id="ARBA00023204"/>
    </source>
</evidence>
<dbReference type="InterPro" id="IPR036895">
    <property type="entry name" value="Uracil-DNA_glycosylase-like_sf"/>
</dbReference>
<evidence type="ECO:0000256" key="8">
    <source>
        <dbReference type="SAM" id="SignalP"/>
    </source>
</evidence>
<dbReference type="NCBIfam" id="TIGR00628">
    <property type="entry name" value="ung"/>
    <property type="match status" value="1"/>
</dbReference>
<dbReference type="SUPFAM" id="SSF52141">
    <property type="entry name" value="Uracil-DNA glycosylase-like"/>
    <property type="match status" value="1"/>
</dbReference>